<dbReference type="PANTHER" id="PTHR34039">
    <property type="entry name" value="UPF0102 PROTEIN YRAN"/>
    <property type="match status" value="1"/>
</dbReference>
<organism evidence="2 3">
    <name type="scientific">Lyticum sinuosum</name>
    <dbReference type="NCBI Taxonomy" id="1332059"/>
    <lineage>
        <taxon>Bacteria</taxon>
        <taxon>Pseudomonadati</taxon>
        <taxon>Pseudomonadota</taxon>
        <taxon>Alphaproteobacteria</taxon>
        <taxon>Rickettsiales</taxon>
        <taxon>Lyticum</taxon>
    </lineage>
</organism>
<dbReference type="Gene3D" id="3.40.1350.10">
    <property type="match status" value="1"/>
</dbReference>
<dbReference type="SUPFAM" id="SSF52980">
    <property type="entry name" value="Restriction endonuclease-like"/>
    <property type="match status" value="1"/>
</dbReference>
<sequence length="135" mass="15963">MIKNKSKKSINFKYGLIAENIAAEFLENKGYKVLCRRYKKFGIGEIDLILFNNIKKEFLIVEVKGRKSLNLSKNPHEITNKFSNFIESDKYNNIIHNIIRYSQLKKIYQCAEIFISELKEFIDKLYNGKNLYNDP</sequence>
<dbReference type="EMBL" id="JARGYU010000001">
    <property type="protein sequence ID" value="MDZ5761038.1"/>
    <property type="molecule type" value="Genomic_DNA"/>
</dbReference>
<comment type="similarity">
    <text evidence="1">Belongs to the UPF0102 family.</text>
</comment>
<dbReference type="InterPro" id="IPR003509">
    <property type="entry name" value="UPF0102_YraN-like"/>
</dbReference>
<evidence type="ECO:0000256" key="1">
    <source>
        <dbReference type="ARBA" id="ARBA00006738"/>
    </source>
</evidence>
<name>A0AAE4VLV4_9RICK</name>
<reference evidence="2" key="1">
    <citation type="submission" date="2023-02" db="EMBL/GenBank/DDBJ databases">
        <title>Host association and intracellularity evolved multiple times independently in the Rickettsiales.</title>
        <authorList>
            <person name="Castelli M."/>
            <person name="Nardi T."/>
            <person name="Gammuto L."/>
            <person name="Bellinzona G."/>
            <person name="Sabaneyeva E."/>
            <person name="Potekhin A."/>
            <person name="Serra V."/>
            <person name="Petroni G."/>
            <person name="Sassera D."/>
        </authorList>
    </citation>
    <scope>NUCLEOTIDE SEQUENCE</scope>
    <source>
        <strain evidence="2">USBL-36I1</strain>
    </source>
</reference>
<dbReference type="GO" id="GO:0003676">
    <property type="term" value="F:nucleic acid binding"/>
    <property type="evidence" value="ECO:0007669"/>
    <property type="project" value="InterPro"/>
</dbReference>
<accession>A0AAE4VLV4</accession>
<keyword evidence="3" id="KW-1185">Reference proteome</keyword>
<proteinExistence type="inferred from homology"/>
<dbReference type="InterPro" id="IPR011335">
    <property type="entry name" value="Restrct_endonuc-II-like"/>
</dbReference>
<protein>
    <submittedName>
        <fullName evidence="2">YraN family protein</fullName>
    </submittedName>
</protein>
<gene>
    <name evidence="2" type="ORF">Lyticum_00198</name>
</gene>
<evidence type="ECO:0000313" key="3">
    <source>
        <dbReference type="Proteomes" id="UP001289135"/>
    </source>
</evidence>
<dbReference type="Pfam" id="PF02021">
    <property type="entry name" value="UPF0102"/>
    <property type="match status" value="1"/>
</dbReference>
<comment type="caution">
    <text evidence="2">The sequence shown here is derived from an EMBL/GenBank/DDBJ whole genome shotgun (WGS) entry which is preliminary data.</text>
</comment>
<dbReference type="InterPro" id="IPR011856">
    <property type="entry name" value="tRNA_endonuc-like_dom_sf"/>
</dbReference>
<dbReference type="Proteomes" id="UP001289135">
    <property type="component" value="Unassembled WGS sequence"/>
</dbReference>
<evidence type="ECO:0000313" key="2">
    <source>
        <dbReference type="EMBL" id="MDZ5761038.1"/>
    </source>
</evidence>
<dbReference type="PANTHER" id="PTHR34039:SF1">
    <property type="entry name" value="UPF0102 PROTEIN YRAN"/>
    <property type="match status" value="1"/>
</dbReference>
<dbReference type="RefSeq" id="WP_322498469.1">
    <property type="nucleotide sequence ID" value="NZ_JARGYU010000001.1"/>
</dbReference>
<dbReference type="AlphaFoldDB" id="A0AAE4VLV4"/>